<dbReference type="EC" id="4.6.1.13" evidence="2"/>
<dbReference type="Proteomes" id="UP001597459">
    <property type="component" value="Unassembled WGS sequence"/>
</dbReference>
<reference evidence="9" key="1">
    <citation type="journal article" date="2019" name="Int. J. Syst. Evol. Microbiol.">
        <title>The Global Catalogue of Microorganisms (GCM) 10K type strain sequencing project: providing services to taxonomists for standard genome sequencing and annotation.</title>
        <authorList>
            <consortium name="The Broad Institute Genomics Platform"/>
            <consortium name="The Broad Institute Genome Sequencing Center for Infectious Disease"/>
            <person name="Wu L."/>
            <person name="Ma J."/>
        </authorList>
    </citation>
    <scope>NUCLEOTIDE SEQUENCE [LARGE SCALE GENOMIC DNA]</scope>
    <source>
        <strain evidence="9">KCTC 42423</strain>
    </source>
</reference>
<dbReference type="InterPro" id="IPR026444">
    <property type="entry name" value="Secre_tail"/>
</dbReference>
<dbReference type="Gene3D" id="3.20.20.190">
    <property type="entry name" value="Phosphatidylinositol (PI) phosphodiesterase"/>
    <property type="match status" value="1"/>
</dbReference>
<dbReference type="NCBIfam" id="TIGR04183">
    <property type="entry name" value="Por_Secre_tail"/>
    <property type="match status" value="1"/>
</dbReference>
<dbReference type="Pfam" id="PF00388">
    <property type="entry name" value="PI-PLC-X"/>
    <property type="match status" value="1"/>
</dbReference>
<dbReference type="EMBL" id="JBHULX010000001">
    <property type="protein sequence ID" value="MFD2589731.1"/>
    <property type="molecule type" value="Genomic_DNA"/>
</dbReference>
<gene>
    <name evidence="8" type="ORF">ACFSTE_02745</name>
</gene>
<comment type="catalytic activity">
    <reaction evidence="1">
        <text>a 1,2-diacyl-sn-glycero-3-phospho-(1D-myo-inositol) = 1D-myo-inositol 1,2-cyclic phosphate + a 1,2-diacyl-sn-glycerol</text>
        <dbReference type="Rhea" id="RHEA:17093"/>
        <dbReference type="ChEBI" id="CHEBI:17815"/>
        <dbReference type="ChEBI" id="CHEBI:57880"/>
        <dbReference type="ChEBI" id="CHEBI:58484"/>
        <dbReference type="EC" id="4.6.1.13"/>
    </reaction>
</comment>
<dbReference type="SMART" id="SM00148">
    <property type="entry name" value="PLCXc"/>
    <property type="match status" value="1"/>
</dbReference>
<dbReference type="InterPro" id="IPR017946">
    <property type="entry name" value="PLC-like_Pdiesterase_TIM-brl"/>
</dbReference>
<dbReference type="SUPFAM" id="SSF51695">
    <property type="entry name" value="PLC-like phosphodiesterases"/>
    <property type="match status" value="1"/>
</dbReference>
<dbReference type="PANTHER" id="PTHR13593">
    <property type="match status" value="1"/>
</dbReference>
<evidence type="ECO:0000313" key="9">
    <source>
        <dbReference type="Proteomes" id="UP001597459"/>
    </source>
</evidence>
<comment type="caution">
    <text evidence="8">The sequence shown here is derived from an EMBL/GenBank/DDBJ whole genome shotgun (WGS) entry which is preliminary data.</text>
</comment>
<evidence type="ECO:0000256" key="4">
    <source>
        <dbReference type="ARBA" id="ARBA00022729"/>
    </source>
</evidence>
<dbReference type="InterPro" id="IPR051057">
    <property type="entry name" value="PI-PLC_domain"/>
</dbReference>
<evidence type="ECO:0000256" key="1">
    <source>
        <dbReference type="ARBA" id="ARBA00001316"/>
    </source>
</evidence>
<evidence type="ECO:0000256" key="5">
    <source>
        <dbReference type="ARBA" id="ARBA00030474"/>
    </source>
</evidence>
<protein>
    <recommendedName>
        <fullName evidence="3">1-phosphatidylinositol phosphodiesterase</fullName>
        <ecNumber evidence="2">4.6.1.13</ecNumber>
    </recommendedName>
    <alternativeName>
        <fullName evidence="5">Phosphatidylinositol diacylglycerol-lyase</fullName>
    </alternativeName>
    <alternativeName>
        <fullName evidence="6">Phosphatidylinositol-specific phospholipase C</fullName>
    </alternativeName>
</protein>
<evidence type="ECO:0000256" key="2">
    <source>
        <dbReference type="ARBA" id="ARBA00012581"/>
    </source>
</evidence>
<keyword evidence="4" id="KW-0732">Signal</keyword>
<organism evidence="8 9">
    <name type="scientific">Aquimarina hainanensis</name>
    <dbReference type="NCBI Taxonomy" id="1578017"/>
    <lineage>
        <taxon>Bacteria</taxon>
        <taxon>Pseudomonadati</taxon>
        <taxon>Bacteroidota</taxon>
        <taxon>Flavobacteriia</taxon>
        <taxon>Flavobacteriales</taxon>
        <taxon>Flavobacteriaceae</taxon>
        <taxon>Aquimarina</taxon>
    </lineage>
</organism>
<keyword evidence="9" id="KW-1185">Reference proteome</keyword>
<evidence type="ECO:0000313" key="8">
    <source>
        <dbReference type="EMBL" id="MFD2589731.1"/>
    </source>
</evidence>
<dbReference type="RefSeq" id="WP_176027720.1">
    <property type="nucleotide sequence ID" value="NZ_JBHSJV010000001.1"/>
</dbReference>
<accession>A0ABW5N3R0</accession>
<dbReference type="Pfam" id="PF18962">
    <property type="entry name" value="Por_Secre_tail"/>
    <property type="match status" value="1"/>
</dbReference>
<dbReference type="InterPro" id="IPR000909">
    <property type="entry name" value="PLipase_C_PInositol-sp_X_dom"/>
</dbReference>
<feature type="domain" description="Phosphatidylinositol-specific phospholipase C X" evidence="7">
    <location>
        <begin position="40"/>
        <end position="188"/>
    </location>
</feature>
<evidence type="ECO:0000256" key="6">
    <source>
        <dbReference type="ARBA" id="ARBA00030782"/>
    </source>
</evidence>
<sequence length="457" mass="52523">MKQLIFKQVLTIILFCQSLSIFSQQGNDWMSYLHPETNVSNITIPGTHDTGAYGKADLTGVQNIIHHSTYITQNLSFYEQLNNGIRFFDIRLKESDSHIPGDPIIVHGIIKFHTRFKRDVLSAIKRFFNENKNEALIMTIQSDQGSASKLATELKNIIKDPIYSNLFFTDNRLPKLKELRGKILLITKKLNHVPGIHYKHEDNVTSVANTRKFPYPKGAKPIYNPYIKVNNYYDLGIDSCLSWPFTNCDANKDRKWGRVKELMQEANDNRSNNRLYLNAVNGYLTNHLVGIPIPEPDITAVSDYMNPRVKNYMKANKGFSKSYGVLILDWVDSSLIEAIYKVNFHAWALNPEITFYKKSNFEGDVIRGNEISVSLHPNPVKFHKFNLVINTSIHEKLELKIYNSLGKLVYKQNLGLVEEENKIPIETSDFKSKSKGVYFVEIKNSKGVRLIKKLFIK</sequence>
<dbReference type="PROSITE" id="PS50007">
    <property type="entry name" value="PIPLC_X_DOMAIN"/>
    <property type="match status" value="1"/>
</dbReference>
<proteinExistence type="predicted"/>
<evidence type="ECO:0000259" key="7">
    <source>
        <dbReference type="SMART" id="SM00148"/>
    </source>
</evidence>
<evidence type="ECO:0000256" key="3">
    <source>
        <dbReference type="ARBA" id="ARBA00019758"/>
    </source>
</evidence>
<name>A0ABW5N3R0_9FLAO</name>
<dbReference type="PANTHER" id="PTHR13593:SF113">
    <property type="entry name" value="SI:DKEY-266F7.9"/>
    <property type="match status" value="1"/>
</dbReference>